<organism evidence="2 3">
    <name type="scientific">Acrobeloides nanus</name>
    <dbReference type="NCBI Taxonomy" id="290746"/>
    <lineage>
        <taxon>Eukaryota</taxon>
        <taxon>Metazoa</taxon>
        <taxon>Ecdysozoa</taxon>
        <taxon>Nematoda</taxon>
        <taxon>Chromadorea</taxon>
        <taxon>Rhabditida</taxon>
        <taxon>Tylenchina</taxon>
        <taxon>Cephalobomorpha</taxon>
        <taxon>Cephaloboidea</taxon>
        <taxon>Cephalobidae</taxon>
        <taxon>Acrobeloides</taxon>
    </lineage>
</organism>
<evidence type="ECO:0000256" key="1">
    <source>
        <dbReference type="SAM" id="Coils"/>
    </source>
</evidence>
<accession>A0A914C6L3</accession>
<evidence type="ECO:0000313" key="3">
    <source>
        <dbReference type="WBParaSite" id="ACRNAN_Path_407.g1544.t1"/>
    </source>
</evidence>
<keyword evidence="2" id="KW-1185">Reference proteome</keyword>
<reference evidence="3" key="1">
    <citation type="submission" date="2022-11" db="UniProtKB">
        <authorList>
            <consortium name="WormBaseParasite"/>
        </authorList>
    </citation>
    <scope>IDENTIFICATION</scope>
</reference>
<proteinExistence type="predicted"/>
<dbReference type="AlphaFoldDB" id="A0A914C6L3"/>
<keyword evidence="1" id="KW-0175">Coiled coil</keyword>
<dbReference type="Proteomes" id="UP000887540">
    <property type="component" value="Unplaced"/>
</dbReference>
<dbReference type="WBParaSite" id="ACRNAN_Path_407.g1544.t1">
    <property type="protein sequence ID" value="ACRNAN_Path_407.g1544.t1"/>
    <property type="gene ID" value="ACRNAN_Path_407.g1544"/>
</dbReference>
<evidence type="ECO:0000313" key="2">
    <source>
        <dbReference type="Proteomes" id="UP000887540"/>
    </source>
</evidence>
<sequence>MSAIEVYNKKWQEACFEREKSLLRAAQAELDLEETKKKYKEMEQQYQVKIKSLEDHLQQIKDQCRRTYELATAIPTPIGLTIDNPGTSNATSMTNTNLKSLFLIHFGGHTIYMKINKIMLFKNYLKLV</sequence>
<protein>
    <submittedName>
        <fullName evidence="3">Uncharacterized protein</fullName>
    </submittedName>
</protein>
<name>A0A914C6L3_9BILA</name>
<feature type="coiled-coil region" evidence="1">
    <location>
        <begin position="16"/>
        <end position="70"/>
    </location>
</feature>